<organism evidence="8 10">
    <name type="scientific">Pseudomonas aylmerensis</name>
    <dbReference type="NCBI Taxonomy" id="1869229"/>
    <lineage>
        <taxon>Bacteria</taxon>
        <taxon>Pseudomonadati</taxon>
        <taxon>Pseudomonadota</taxon>
        <taxon>Gammaproteobacteria</taxon>
        <taxon>Pseudomonadales</taxon>
        <taxon>Pseudomonadaceae</taxon>
        <taxon>Pseudomonas</taxon>
    </lineage>
</organism>
<protein>
    <submittedName>
        <fullName evidence="8">RNA polymerase subunit sigma</fullName>
    </submittedName>
</protein>
<dbReference type="OrthoDB" id="9797134at2"/>
<dbReference type="InterPro" id="IPR013325">
    <property type="entry name" value="RNA_pol_sigma_r2"/>
</dbReference>
<dbReference type="InterPro" id="IPR013324">
    <property type="entry name" value="RNA_pol_sigma_r3/r4-like"/>
</dbReference>
<evidence type="ECO:0000259" key="6">
    <source>
        <dbReference type="Pfam" id="PF08281"/>
    </source>
</evidence>
<dbReference type="PANTHER" id="PTHR43133">
    <property type="entry name" value="RNA POLYMERASE ECF-TYPE SIGMA FACTO"/>
    <property type="match status" value="1"/>
</dbReference>
<name>A0A2T4G976_9PSED</name>
<evidence type="ECO:0000313" key="10">
    <source>
        <dbReference type="Proteomes" id="UP000240571"/>
    </source>
</evidence>
<keyword evidence="3" id="KW-0731">Sigma factor</keyword>
<evidence type="ECO:0000256" key="1">
    <source>
        <dbReference type="ARBA" id="ARBA00010641"/>
    </source>
</evidence>
<dbReference type="AlphaFoldDB" id="A0A2T4G976"/>
<reference evidence="8 10" key="2">
    <citation type="submission" date="2018-03" db="EMBL/GenBank/DDBJ databases">
        <title>Diversity of bacteria associated with corn roots inoculated with woodland soils in Canada, and Description of Pseudomonas aylmerense sp. nov.</title>
        <authorList>
            <person name="Tambong J.T."/>
            <person name="Xu R."/>
            <person name="Tchagang C."/>
        </authorList>
    </citation>
    <scope>NUCLEOTIDE SEQUENCE [LARGE SCALE GENOMIC DNA]</scope>
    <source>
        <strain evidence="8 10">S1E44</strain>
    </source>
</reference>
<keyword evidence="2" id="KW-0805">Transcription regulation</keyword>
<dbReference type="Proteomes" id="UP000240571">
    <property type="component" value="Unassembled WGS sequence"/>
</dbReference>
<comment type="caution">
    <text evidence="8">The sequence shown here is derived from an EMBL/GenBank/DDBJ whole genome shotgun (WGS) entry which is preliminary data.</text>
</comment>
<feature type="domain" description="RNA polymerase sigma factor 70 region 4 type 2" evidence="6">
    <location>
        <begin position="125"/>
        <end position="176"/>
    </location>
</feature>
<dbReference type="Gene3D" id="1.10.10.10">
    <property type="entry name" value="Winged helix-like DNA-binding domain superfamily/Winged helix DNA-binding domain"/>
    <property type="match status" value="1"/>
</dbReference>
<dbReference type="Pfam" id="PF04542">
    <property type="entry name" value="Sigma70_r2"/>
    <property type="match status" value="1"/>
</dbReference>
<keyword evidence="4" id="KW-0804">Transcription</keyword>
<dbReference type="Proteomes" id="UP000095081">
    <property type="component" value="Unassembled WGS sequence"/>
</dbReference>
<evidence type="ECO:0000256" key="2">
    <source>
        <dbReference type="ARBA" id="ARBA00023015"/>
    </source>
</evidence>
<keyword evidence="9" id="KW-1185">Reference proteome</keyword>
<evidence type="ECO:0000256" key="3">
    <source>
        <dbReference type="ARBA" id="ARBA00023082"/>
    </source>
</evidence>
<evidence type="ECO:0000256" key="4">
    <source>
        <dbReference type="ARBA" id="ARBA00023163"/>
    </source>
</evidence>
<gene>
    <name evidence="7" type="ORF">BBG20_26080</name>
    <name evidence="8" type="ORF">C9382_04610</name>
</gene>
<dbReference type="InterPro" id="IPR013249">
    <property type="entry name" value="RNA_pol_sigma70_r4_t2"/>
</dbReference>
<evidence type="ECO:0000313" key="8">
    <source>
        <dbReference type="EMBL" id="PTC32152.1"/>
    </source>
</evidence>
<dbReference type="SUPFAM" id="SSF88946">
    <property type="entry name" value="Sigma2 domain of RNA polymerase sigma factors"/>
    <property type="match status" value="1"/>
</dbReference>
<comment type="similarity">
    <text evidence="1">Belongs to the sigma-70 factor family. ECF subfamily.</text>
</comment>
<dbReference type="Gene3D" id="1.10.1740.10">
    <property type="match status" value="1"/>
</dbReference>
<dbReference type="InterPro" id="IPR014284">
    <property type="entry name" value="RNA_pol_sigma-70_dom"/>
</dbReference>
<accession>A0A2T4G976</accession>
<dbReference type="GO" id="GO:0003677">
    <property type="term" value="F:DNA binding"/>
    <property type="evidence" value="ECO:0007669"/>
    <property type="project" value="InterPro"/>
</dbReference>
<dbReference type="GO" id="GO:0006352">
    <property type="term" value="P:DNA-templated transcription initiation"/>
    <property type="evidence" value="ECO:0007669"/>
    <property type="project" value="InterPro"/>
</dbReference>
<dbReference type="GO" id="GO:0016987">
    <property type="term" value="F:sigma factor activity"/>
    <property type="evidence" value="ECO:0007669"/>
    <property type="project" value="UniProtKB-KW"/>
</dbReference>
<dbReference type="Pfam" id="PF08281">
    <property type="entry name" value="Sigma70_r4_2"/>
    <property type="match status" value="1"/>
</dbReference>
<dbReference type="InterPro" id="IPR039425">
    <property type="entry name" value="RNA_pol_sigma-70-like"/>
</dbReference>
<dbReference type="RefSeq" id="WP_065908587.1">
    <property type="nucleotide sequence ID" value="NZ_MAUE01000045.1"/>
</dbReference>
<dbReference type="SUPFAM" id="SSF88659">
    <property type="entry name" value="Sigma3 and sigma4 domains of RNA polymerase sigma factors"/>
    <property type="match status" value="1"/>
</dbReference>
<reference evidence="7 9" key="1">
    <citation type="submission" date="2016-06" db="EMBL/GenBank/DDBJ databases">
        <title>Draft genome sequence of Pseudomonas sp. S1E40, a novel strain antagonistic activity to fungal plant pathogen.</title>
        <authorList>
            <person name="Tambong J.T."/>
            <person name="Tchagang C."/>
            <person name="Xu R."/>
        </authorList>
    </citation>
    <scope>NUCLEOTIDE SEQUENCE [LARGE SCALE GENOMIC DNA]</scope>
    <source>
        <strain evidence="7 9">S1E40</strain>
    </source>
</reference>
<proteinExistence type="inferred from homology"/>
<feature type="domain" description="RNA polymerase sigma-70 region 2" evidence="5">
    <location>
        <begin position="27"/>
        <end position="93"/>
    </location>
</feature>
<dbReference type="InterPro" id="IPR036388">
    <property type="entry name" value="WH-like_DNA-bd_sf"/>
</dbReference>
<sequence>MHLSIRPRLSVSSSSTPPVPHVDVRTLYVNHHAWLLGWLRKRMRHGDHAADLAHDIFVQILGKPEQLQELRQPRAWLSTVARGVLVDRVRRQRIERAYLQAIAHLPEAEVPSPESQLILLETLSRVDALLNGLLPKVRMAFLMSRLEGLSYKEIAERLAVSLSSVEKYMASAIRHCYLAQR</sequence>
<dbReference type="InterPro" id="IPR007627">
    <property type="entry name" value="RNA_pol_sigma70_r2"/>
</dbReference>
<dbReference type="EMBL" id="PYWW01000008">
    <property type="protein sequence ID" value="PTC32152.1"/>
    <property type="molecule type" value="Genomic_DNA"/>
</dbReference>
<evidence type="ECO:0000313" key="7">
    <source>
        <dbReference type="EMBL" id="OCW19317.1"/>
    </source>
</evidence>
<dbReference type="NCBIfam" id="TIGR02937">
    <property type="entry name" value="sigma70-ECF"/>
    <property type="match status" value="1"/>
</dbReference>
<evidence type="ECO:0000259" key="5">
    <source>
        <dbReference type="Pfam" id="PF04542"/>
    </source>
</evidence>
<evidence type="ECO:0000313" key="9">
    <source>
        <dbReference type="Proteomes" id="UP000095081"/>
    </source>
</evidence>
<dbReference type="PANTHER" id="PTHR43133:SF63">
    <property type="entry name" value="RNA POLYMERASE SIGMA FACTOR FECI-RELATED"/>
    <property type="match status" value="1"/>
</dbReference>
<dbReference type="EMBL" id="MAUE01000045">
    <property type="protein sequence ID" value="OCW19317.1"/>
    <property type="molecule type" value="Genomic_DNA"/>
</dbReference>